<dbReference type="AlphaFoldDB" id="A0A9Q0MIS4"/>
<evidence type="ECO:0000256" key="4">
    <source>
        <dbReference type="SAM" id="SignalP"/>
    </source>
</evidence>
<dbReference type="EMBL" id="WJQU01003485">
    <property type="protein sequence ID" value="KAJ6624462.1"/>
    <property type="molecule type" value="Genomic_DNA"/>
</dbReference>
<comment type="subcellular location">
    <subcellularLocation>
        <location evidence="1">Secreted</location>
    </subcellularLocation>
</comment>
<accession>A0A9Q0MIS4</accession>
<dbReference type="InterPro" id="IPR036728">
    <property type="entry name" value="PBP_GOBP_sf"/>
</dbReference>
<evidence type="ECO:0000256" key="1">
    <source>
        <dbReference type="ARBA" id="ARBA00004613"/>
    </source>
</evidence>
<name>A0A9Q0MIS4_9DIPT</name>
<dbReference type="Proteomes" id="UP001151699">
    <property type="component" value="Unassembled WGS sequence"/>
</dbReference>
<sequence length="199" mass="23105">MELVFILLMVCTIVVSFKFVNCQGCANGKNCNKMNQTNFEKRLIHQYDEVARTIVKAWLKCNETFVIPFEDGIDLFQNPPWGEERIASYEAKCLVDCTLRETGVMSDNGFSMKKYYTQIKHLSLNYENLKLNKAQLRVLDEMYKKLMRFSNNCYFMGDPNKQSDSNPVQLRRSVCQNLVQAYEKSALVCKDVQDPDDDT</sequence>
<protein>
    <submittedName>
        <fullName evidence="5">Uncharacterized protein</fullName>
    </submittedName>
</protein>
<gene>
    <name evidence="5" type="ORF">Bhyg_16574</name>
</gene>
<keyword evidence="6" id="KW-1185">Reference proteome</keyword>
<keyword evidence="2" id="KW-0964">Secreted</keyword>
<feature type="coiled-coil region" evidence="3">
    <location>
        <begin position="112"/>
        <end position="139"/>
    </location>
</feature>
<evidence type="ECO:0000256" key="2">
    <source>
        <dbReference type="ARBA" id="ARBA00022525"/>
    </source>
</evidence>
<feature type="signal peptide" evidence="4">
    <location>
        <begin position="1"/>
        <end position="16"/>
    </location>
</feature>
<feature type="chain" id="PRO_5040278040" evidence="4">
    <location>
        <begin position="17"/>
        <end position="199"/>
    </location>
</feature>
<evidence type="ECO:0000313" key="6">
    <source>
        <dbReference type="Proteomes" id="UP001151699"/>
    </source>
</evidence>
<comment type="caution">
    <text evidence="5">The sequence shown here is derived from an EMBL/GenBank/DDBJ whole genome shotgun (WGS) entry which is preliminary data.</text>
</comment>
<evidence type="ECO:0000256" key="3">
    <source>
        <dbReference type="SAM" id="Coils"/>
    </source>
</evidence>
<dbReference type="GO" id="GO:0005576">
    <property type="term" value="C:extracellular region"/>
    <property type="evidence" value="ECO:0007669"/>
    <property type="project" value="UniProtKB-SubCell"/>
</dbReference>
<keyword evidence="4" id="KW-0732">Signal</keyword>
<dbReference type="Gene3D" id="1.10.238.20">
    <property type="entry name" value="Pheromone/general odorant binding protein domain"/>
    <property type="match status" value="1"/>
</dbReference>
<organism evidence="5 6">
    <name type="scientific">Pseudolycoriella hygida</name>
    <dbReference type="NCBI Taxonomy" id="35572"/>
    <lineage>
        <taxon>Eukaryota</taxon>
        <taxon>Metazoa</taxon>
        <taxon>Ecdysozoa</taxon>
        <taxon>Arthropoda</taxon>
        <taxon>Hexapoda</taxon>
        <taxon>Insecta</taxon>
        <taxon>Pterygota</taxon>
        <taxon>Neoptera</taxon>
        <taxon>Endopterygota</taxon>
        <taxon>Diptera</taxon>
        <taxon>Nematocera</taxon>
        <taxon>Sciaroidea</taxon>
        <taxon>Sciaridae</taxon>
        <taxon>Pseudolycoriella</taxon>
    </lineage>
</organism>
<evidence type="ECO:0000313" key="5">
    <source>
        <dbReference type="EMBL" id="KAJ6624462.1"/>
    </source>
</evidence>
<proteinExistence type="predicted"/>
<reference evidence="5" key="1">
    <citation type="submission" date="2022-07" db="EMBL/GenBank/DDBJ databases">
        <authorList>
            <person name="Trinca V."/>
            <person name="Uliana J.V.C."/>
            <person name="Torres T.T."/>
            <person name="Ward R.J."/>
            <person name="Monesi N."/>
        </authorList>
    </citation>
    <scope>NUCLEOTIDE SEQUENCE</scope>
    <source>
        <strain evidence="5">HSMRA1968</strain>
        <tissue evidence="5">Whole embryos</tissue>
    </source>
</reference>
<dbReference type="SUPFAM" id="SSF47565">
    <property type="entry name" value="Insect pheromone/odorant-binding proteins"/>
    <property type="match status" value="1"/>
</dbReference>
<keyword evidence="3" id="KW-0175">Coiled coil</keyword>
<dbReference type="GO" id="GO:0005549">
    <property type="term" value="F:odorant binding"/>
    <property type="evidence" value="ECO:0007669"/>
    <property type="project" value="InterPro"/>
</dbReference>